<dbReference type="RefSeq" id="WP_168150472.1">
    <property type="nucleotide sequence ID" value="NZ_JAAWVT010000001.1"/>
</dbReference>
<keyword evidence="2" id="KW-1133">Transmembrane helix</keyword>
<organism evidence="3 4">
    <name type="scientific">Paeniglutamicibacter terrestris</name>
    <dbReference type="NCBI Taxonomy" id="2723403"/>
    <lineage>
        <taxon>Bacteria</taxon>
        <taxon>Bacillati</taxon>
        <taxon>Actinomycetota</taxon>
        <taxon>Actinomycetes</taxon>
        <taxon>Micrococcales</taxon>
        <taxon>Micrococcaceae</taxon>
        <taxon>Paeniglutamicibacter</taxon>
    </lineage>
</organism>
<evidence type="ECO:0000256" key="1">
    <source>
        <dbReference type="SAM" id="MobiDB-lite"/>
    </source>
</evidence>
<keyword evidence="2" id="KW-0812">Transmembrane</keyword>
<sequence length="216" mass="23020">MSRSPGVGNRVALSLWALVLLGAASWVLVPAVASLLEAKLPTGAEGTWLAQPSRRILDVPGSIAAEPWFAAAVIGLGVLLLLLAVAWLIRQLPRSSRAGTLKLSNDVVAGVTLMEPNVLERALKQMAEEDPAVHSAQVTLQGSASSPALAVHLTTEPWAQLPELATAVSDRLREAVRISLREDLRSLTLDFSVARKQRQRSERSDLARTASSGDEA</sequence>
<reference evidence="3 4" key="1">
    <citation type="submission" date="2020-04" db="EMBL/GenBank/DDBJ databases">
        <title>Paeniglutamicibacter sp. ANT13_2, a novel actinomycete isolated from sediment in Antarctica.</title>
        <authorList>
            <person name="Sakdapetsiri C."/>
            <person name="Pinyakong O."/>
        </authorList>
    </citation>
    <scope>NUCLEOTIDE SEQUENCE [LARGE SCALE GENOMIC DNA]</scope>
    <source>
        <strain evidence="3 4">ANT13_2</strain>
    </source>
</reference>
<feature type="transmembrane region" description="Helical" evidence="2">
    <location>
        <begin position="68"/>
        <end position="89"/>
    </location>
</feature>
<comment type="caution">
    <text evidence="3">The sequence shown here is derived from an EMBL/GenBank/DDBJ whole genome shotgun (WGS) entry which is preliminary data.</text>
</comment>
<accession>A0ABX1G1R6</accession>
<name>A0ABX1G1R6_9MICC</name>
<evidence type="ECO:0008006" key="5">
    <source>
        <dbReference type="Google" id="ProtNLM"/>
    </source>
</evidence>
<keyword evidence="4" id="KW-1185">Reference proteome</keyword>
<dbReference type="Proteomes" id="UP000746595">
    <property type="component" value="Unassembled WGS sequence"/>
</dbReference>
<evidence type="ECO:0000313" key="4">
    <source>
        <dbReference type="Proteomes" id="UP000746595"/>
    </source>
</evidence>
<proteinExistence type="predicted"/>
<gene>
    <name evidence="3" type="ORF">HED64_02285</name>
</gene>
<evidence type="ECO:0000256" key="2">
    <source>
        <dbReference type="SAM" id="Phobius"/>
    </source>
</evidence>
<dbReference type="EMBL" id="JAAWVT010000001">
    <property type="protein sequence ID" value="NKG19535.1"/>
    <property type="molecule type" value="Genomic_DNA"/>
</dbReference>
<protein>
    <recommendedName>
        <fullName evidence="5">Alkaline shock response membrane anchor protein AmaP</fullName>
    </recommendedName>
</protein>
<evidence type="ECO:0000313" key="3">
    <source>
        <dbReference type="EMBL" id="NKG19535.1"/>
    </source>
</evidence>
<feature type="region of interest" description="Disordered" evidence="1">
    <location>
        <begin position="197"/>
        <end position="216"/>
    </location>
</feature>
<keyword evidence="2" id="KW-0472">Membrane</keyword>